<dbReference type="InParanoid" id="F1ZAE3"/>
<dbReference type="AlphaFoldDB" id="F1ZAE3"/>
<sequence>MTNDFQETARSSGETLRNYGFSPPFSRPDPAARPSLSPETHSHSYTLLLK</sequence>
<protein>
    <submittedName>
        <fullName evidence="2">Uncharacterized protein</fullName>
    </submittedName>
</protein>
<reference evidence="2 3" key="1">
    <citation type="journal article" date="2012" name="J. Bacteriol.">
        <title>Draft Genome Sequence of Novosphingobium nitrogenifigens Y88T.</title>
        <authorList>
            <person name="Strabala T.J."/>
            <person name="Macdonald L."/>
            <person name="Liu V."/>
            <person name="Smit A.M."/>
        </authorList>
    </citation>
    <scope>NUCLEOTIDE SEQUENCE [LARGE SCALE GENOMIC DNA]</scope>
    <source>
        <strain evidence="2 3">DSM 19370</strain>
    </source>
</reference>
<evidence type="ECO:0000256" key="1">
    <source>
        <dbReference type="SAM" id="MobiDB-lite"/>
    </source>
</evidence>
<keyword evidence="3" id="KW-1185">Reference proteome</keyword>
<comment type="caution">
    <text evidence="2">The sequence shown here is derived from an EMBL/GenBank/DDBJ whole genome shotgun (WGS) entry which is preliminary data.</text>
</comment>
<feature type="compositionally biased region" description="Polar residues" evidence="1">
    <location>
        <begin position="37"/>
        <end position="50"/>
    </location>
</feature>
<dbReference type="STRING" id="983920.Y88_0505"/>
<dbReference type="HOGENOM" id="CLU_3120482_0_0_5"/>
<accession>F1ZAE3</accession>
<gene>
    <name evidence="2" type="ORF">Y88_0505</name>
</gene>
<feature type="compositionally biased region" description="Polar residues" evidence="1">
    <location>
        <begin position="1"/>
        <end position="15"/>
    </location>
</feature>
<organism evidence="2 3">
    <name type="scientific">Novosphingobium nitrogenifigens DSM 19370</name>
    <dbReference type="NCBI Taxonomy" id="983920"/>
    <lineage>
        <taxon>Bacteria</taxon>
        <taxon>Pseudomonadati</taxon>
        <taxon>Pseudomonadota</taxon>
        <taxon>Alphaproteobacteria</taxon>
        <taxon>Sphingomonadales</taxon>
        <taxon>Sphingomonadaceae</taxon>
        <taxon>Novosphingobium</taxon>
    </lineage>
</organism>
<proteinExistence type="predicted"/>
<dbReference type="EMBL" id="AEWJ01000041">
    <property type="protein sequence ID" value="EGD58450.1"/>
    <property type="molecule type" value="Genomic_DNA"/>
</dbReference>
<feature type="region of interest" description="Disordered" evidence="1">
    <location>
        <begin position="1"/>
        <end position="50"/>
    </location>
</feature>
<evidence type="ECO:0000313" key="2">
    <source>
        <dbReference type="EMBL" id="EGD58450.1"/>
    </source>
</evidence>
<name>F1ZAE3_9SPHN</name>
<dbReference type="Proteomes" id="UP000004728">
    <property type="component" value="Unassembled WGS sequence"/>
</dbReference>
<evidence type="ECO:0000313" key="3">
    <source>
        <dbReference type="Proteomes" id="UP000004728"/>
    </source>
</evidence>